<name>A0A915IA85_ROMCU</name>
<sequence>MGDLIVQRLPNNQVATKFLIETAIVNITNNTCPLLFINNMSNSIKPRQNQLLAVAKHTLESVAIPNDFQVAAATSDHDLTDHEPAPLNKSFPPDIDMQKLNFALNKMIQKTTFRLPKRPRPRYATAKPRCLQPPW</sequence>
<evidence type="ECO:0000313" key="1">
    <source>
        <dbReference type="Proteomes" id="UP000887565"/>
    </source>
</evidence>
<reference evidence="2" key="1">
    <citation type="submission" date="2022-11" db="UniProtKB">
        <authorList>
            <consortium name="WormBaseParasite"/>
        </authorList>
    </citation>
    <scope>IDENTIFICATION</scope>
</reference>
<organism evidence="1 2">
    <name type="scientific">Romanomermis culicivorax</name>
    <name type="common">Nematode worm</name>
    <dbReference type="NCBI Taxonomy" id="13658"/>
    <lineage>
        <taxon>Eukaryota</taxon>
        <taxon>Metazoa</taxon>
        <taxon>Ecdysozoa</taxon>
        <taxon>Nematoda</taxon>
        <taxon>Enoplea</taxon>
        <taxon>Dorylaimia</taxon>
        <taxon>Mermithida</taxon>
        <taxon>Mermithoidea</taxon>
        <taxon>Mermithidae</taxon>
        <taxon>Romanomermis</taxon>
    </lineage>
</organism>
<protein>
    <submittedName>
        <fullName evidence="2">Uncharacterized protein</fullName>
    </submittedName>
</protein>
<keyword evidence="1" id="KW-1185">Reference proteome</keyword>
<dbReference type="WBParaSite" id="nRc.2.0.1.t11089-RA">
    <property type="protein sequence ID" value="nRc.2.0.1.t11089-RA"/>
    <property type="gene ID" value="nRc.2.0.1.g11089"/>
</dbReference>
<evidence type="ECO:0000313" key="2">
    <source>
        <dbReference type="WBParaSite" id="nRc.2.0.1.t11089-RA"/>
    </source>
</evidence>
<proteinExistence type="predicted"/>
<accession>A0A915IA85</accession>
<dbReference type="Proteomes" id="UP000887565">
    <property type="component" value="Unplaced"/>
</dbReference>
<dbReference type="AlphaFoldDB" id="A0A915IA85"/>